<accession>A0AA39X253</accession>
<keyword evidence="3" id="KW-0862">Zinc</keyword>
<dbReference type="InterPro" id="IPR051615">
    <property type="entry name" value="Transcr_Regulatory_Elem"/>
</dbReference>
<evidence type="ECO:0000256" key="1">
    <source>
        <dbReference type="ARBA" id="ARBA00004123"/>
    </source>
</evidence>
<keyword evidence="7" id="KW-0539">Nucleus</keyword>
<dbReference type="Proteomes" id="UP001175000">
    <property type="component" value="Unassembled WGS sequence"/>
</dbReference>
<dbReference type="GO" id="GO:0005634">
    <property type="term" value="C:nucleus"/>
    <property type="evidence" value="ECO:0007669"/>
    <property type="project" value="UniProtKB-SubCell"/>
</dbReference>
<dbReference type="PANTHER" id="PTHR31313">
    <property type="entry name" value="TY1 ENHANCER ACTIVATOR"/>
    <property type="match status" value="1"/>
</dbReference>
<dbReference type="SUPFAM" id="SSF57701">
    <property type="entry name" value="Zn2/Cys6 DNA-binding domain"/>
    <property type="match status" value="1"/>
</dbReference>
<feature type="region of interest" description="Disordered" evidence="8">
    <location>
        <begin position="785"/>
        <end position="809"/>
    </location>
</feature>
<dbReference type="Pfam" id="PF04082">
    <property type="entry name" value="Fungal_trans"/>
    <property type="match status" value="1"/>
</dbReference>
<feature type="compositionally biased region" description="Low complexity" evidence="8">
    <location>
        <begin position="205"/>
        <end position="220"/>
    </location>
</feature>
<evidence type="ECO:0000256" key="6">
    <source>
        <dbReference type="ARBA" id="ARBA00023163"/>
    </source>
</evidence>
<evidence type="ECO:0000256" key="5">
    <source>
        <dbReference type="ARBA" id="ARBA00023125"/>
    </source>
</evidence>
<dbReference type="CDD" id="cd12148">
    <property type="entry name" value="fungal_TF_MHR"/>
    <property type="match status" value="1"/>
</dbReference>
<dbReference type="InterPro" id="IPR007219">
    <property type="entry name" value="XnlR_reg_dom"/>
</dbReference>
<dbReference type="Gene3D" id="4.10.240.10">
    <property type="entry name" value="Zn(2)-C6 fungal-type DNA-binding domain"/>
    <property type="match status" value="1"/>
</dbReference>
<protein>
    <recommendedName>
        <fullName evidence="9">Zn(2)-C6 fungal-type domain-containing protein</fullName>
    </recommendedName>
</protein>
<dbReference type="GO" id="GO:0008270">
    <property type="term" value="F:zinc ion binding"/>
    <property type="evidence" value="ECO:0007669"/>
    <property type="project" value="InterPro"/>
</dbReference>
<dbReference type="GO" id="GO:0000981">
    <property type="term" value="F:DNA-binding transcription factor activity, RNA polymerase II-specific"/>
    <property type="evidence" value="ECO:0007669"/>
    <property type="project" value="InterPro"/>
</dbReference>
<evidence type="ECO:0000256" key="8">
    <source>
        <dbReference type="SAM" id="MobiDB-lite"/>
    </source>
</evidence>
<dbReference type="PROSITE" id="PS00463">
    <property type="entry name" value="ZN2_CY6_FUNGAL_1"/>
    <property type="match status" value="1"/>
</dbReference>
<evidence type="ECO:0000259" key="9">
    <source>
        <dbReference type="PROSITE" id="PS50048"/>
    </source>
</evidence>
<dbReference type="InterPro" id="IPR001138">
    <property type="entry name" value="Zn2Cys6_DnaBD"/>
</dbReference>
<dbReference type="PROSITE" id="PS50048">
    <property type="entry name" value="ZN2_CY6_FUNGAL_2"/>
    <property type="match status" value="1"/>
</dbReference>
<dbReference type="EMBL" id="JAULSU010000002">
    <property type="protein sequence ID" value="KAK0625899.1"/>
    <property type="molecule type" value="Genomic_DNA"/>
</dbReference>
<evidence type="ECO:0000256" key="2">
    <source>
        <dbReference type="ARBA" id="ARBA00022723"/>
    </source>
</evidence>
<comment type="caution">
    <text evidence="10">The sequence shown here is derived from an EMBL/GenBank/DDBJ whole genome shotgun (WGS) entry which is preliminary data.</text>
</comment>
<keyword evidence="4" id="KW-0805">Transcription regulation</keyword>
<dbReference type="AlphaFoldDB" id="A0AA39X253"/>
<keyword evidence="6" id="KW-0804">Transcription</keyword>
<reference evidence="10" key="1">
    <citation type="submission" date="2023-06" db="EMBL/GenBank/DDBJ databases">
        <title>Genome-scale phylogeny and comparative genomics of the fungal order Sordariales.</title>
        <authorList>
            <consortium name="Lawrence Berkeley National Laboratory"/>
            <person name="Hensen N."/>
            <person name="Bonometti L."/>
            <person name="Westerberg I."/>
            <person name="Brannstrom I.O."/>
            <person name="Guillou S."/>
            <person name="Cros-Aarteil S."/>
            <person name="Calhoun S."/>
            <person name="Haridas S."/>
            <person name="Kuo A."/>
            <person name="Mondo S."/>
            <person name="Pangilinan J."/>
            <person name="Riley R."/>
            <person name="Labutti K."/>
            <person name="Andreopoulos B."/>
            <person name="Lipzen A."/>
            <person name="Chen C."/>
            <person name="Yanf M."/>
            <person name="Daum C."/>
            <person name="Ng V."/>
            <person name="Clum A."/>
            <person name="Steindorff A."/>
            <person name="Ohm R."/>
            <person name="Martin F."/>
            <person name="Silar P."/>
            <person name="Natvig D."/>
            <person name="Lalanne C."/>
            <person name="Gautier V."/>
            <person name="Ament-Velasquez S.L."/>
            <person name="Kruys A."/>
            <person name="Hutchinson M.I."/>
            <person name="Powell A.J."/>
            <person name="Barry K."/>
            <person name="Miller A.N."/>
            <person name="Grigoriev I.V."/>
            <person name="Debuchy R."/>
            <person name="Gladieux P."/>
            <person name="Thoren M.H."/>
            <person name="Johannesson H."/>
        </authorList>
    </citation>
    <scope>NUCLEOTIDE SEQUENCE</scope>
    <source>
        <strain evidence="10">CBS 606.72</strain>
    </source>
</reference>
<feature type="domain" description="Zn(2)-C6 fungal-type" evidence="9">
    <location>
        <begin position="10"/>
        <end position="39"/>
    </location>
</feature>
<keyword evidence="2" id="KW-0479">Metal-binding</keyword>
<dbReference type="Pfam" id="PF00172">
    <property type="entry name" value="Zn_clus"/>
    <property type="match status" value="1"/>
</dbReference>
<proteinExistence type="predicted"/>
<sequence length="822" mass="89809">MPRQHLTPNACLVCRKKRTKCDGQIPCRRCRSRGEECAYEDKKWRTKDHLRSEIERLRTEQRQGHAVIRALTNNDPQRWEAVLEQMRDHESPDSIAQWICSTAGLPITPSKPTYMGLDDTSYDNSVRGQELRCGRFQENSFNTPNYLRFGSRLSFPSPSPGSVNRSFPLEFSPTRRTLFQDQRGLAFPPPPLGDRPLGFTPSEHQGSIESYTSESSQSTGQDFPIWTRVTPDTQLVRHLIARVFCSNTFCTPPLVSRFSFMRDAHDGGQRYCSEALVNALLGWSCKILDTSSQLVSRVSFGDAFLGEANVLLAAGETHVNIPSIQALSILAWAEIAEGNGEEAYSLIQEAVRSAIQLALHKPPDQTDEEFRDAGALAYCGGLTLMRMLGLLTGRLEPSAGPLFMRLQSGSRDSGQDAPENRLERGISLQMRFFSELNFCSPVARFVFEVTETTHTFLSYNFSKAMTATDLEEAYGKCLGHRARFAEQSSPNIASTPDLLFAHIWYQYCLLSLLRPFVRGTASLAGGGVPRLPHDATSLVVCRQASEAVISLTSTYQTRYSLKYPPPLLPHVLFAAILHQLTLLVDPCFGLSESPAFVETPAQRPSREILESPHYSLNTFPSHLPLPSQPPAPLSPTLAMQAQRAARRHASAMSSSSTCPSNSGHIPNQSNFTLSTASDMSERSSSVASAAYDILPTFTSAPADLITVGSLQLTSMRERHAGAASASRLLQSVGPIESLAGSNANLAMWAKSLPFQLDDFLTSTLWTGLGLEPDVANPSEGVVGLGISGQSQGQGSAEGGGDSEKGAVASLGDGVRRWTPVCA</sequence>
<organism evidence="10 11">
    <name type="scientific">Immersiella caudata</name>
    <dbReference type="NCBI Taxonomy" id="314043"/>
    <lineage>
        <taxon>Eukaryota</taxon>
        <taxon>Fungi</taxon>
        <taxon>Dikarya</taxon>
        <taxon>Ascomycota</taxon>
        <taxon>Pezizomycotina</taxon>
        <taxon>Sordariomycetes</taxon>
        <taxon>Sordariomycetidae</taxon>
        <taxon>Sordariales</taxon>
        <taxon>Lasiosphaeriaceae</taxon>
        <taxon>Immersiella</taxon>
    </lineage>
</organism>
<evidence type="ECO:0000313" key="11">
    <source>
        <dbReference type="Proteomes" id="UP001175000"/>
    </source>
</evidence>
<evidence type="ECO:0000313" key="10">
    <source>
        <dbReference type="EMBL" id="KAK0625899.1"/>
    </source>
</evidence>
<name>A0AA39X253_9PEZI</name>
<evidence type="ECO:0000256" key="4">
    <source>
        <dbReference type="ARBA" id="ARBA00023015"/>
    </source>
</evidence>
<dbReference type="SMART" id="SM00066">
    <property type="entry name" value="GAL4"/>
    <property type="match status" value="1"/>
</dbReference>
<dbReference type="CDD" id="cd00067">
    <property type="entry name" value="GAL4"/>
    <property type="match status" value="1"/>
</dbReference>
<dbReference type="GO" id="GO:0003677">
    <property type="term" value="F:DNA binding"/>
    <property type="evidence" value="ECO:0007669"/>
    <property type="project" value="UniProtKB-KW"/>
</dbReference>
<gene>
    <name evidence="10" type="ORF">B0T14DRAFT_423007</name>
</gene>
<comment type="subcellular location">
    <subcellularLocation>
        <location evidence="1">Nucleus</location>
    </subcellularLocation>
</comment>
<dbReference type="InterPro" id="IPR036864">
    <property type="entry name" value="Zn2-C6_fun-type_DNA-bd_sf"/>
</dbReference>
<evidence type="ECO:0000256" key="7">
    <source>
        <dbReference type="ARBA" id="ARBA00023242"/>
    </source>
</evidence>
<dbReference type="PANTHER" id="PTHR31313:SF4">
    <property type="entry name" value="CONIDIAL DEVELOPMENT PROTEIN FLUFFY"/>
    <property type="match status" value="1"/>
</dbReference>
<evidence type="ECO:0000256" key="3">
    <source>
        <dbReference type="ARBA" id="ARBA00022833"/>
    </source>
</evidence>
<feature type="region of interest" description="Disordered" evidence="8">
    <location>
        <begin position="200"/>
        <end position="223"/>
    </location>
</feature>
<keyword evidence="5" id="KW-0238">DNA-binding</keyword>
<keyword evidence="11" id="KW-1185">Reference proteome</keyword>